<dbReference type="AlphaFoldDB" id="A0A1E5DAA5"/>
<evidence type="ECO:0000256" key="1">
    <source>
        <dbReference type="ARBA" id="ARBA00004377"/>
    </source>
</evidence>
<evidence type="ECO:0000256" key="4">
    <source>
        <dbReference type="ARBA" id="ARBA00022475"/>
    </source>
</evidence>
<reference evidence="12 13" key="1">
    <citation type="journal article" date="2012" name="Science">
        <title>Ecological populations of bacteria act as socially cohesive units of antibiotic production and resistance.</title>
        <authorList>
            <person name="Cordero O.X."/>
            <person name="Wildschutte H."/>
            <person name="Kirkup B."/>
            <person name="Proehl S."/>
            <person name="Ngo L."/>
            <person name="Hussain F."/>
            <person name="Le Roux F."/>
            <person name="Mincer T."/>
            <person name="Polz M.F."/>
        </authorList>
    </citation>
    <scope>NUCLEOTIDE SEQUENCE [LARGE SCALE GENOMIC DNA]</scope>
    <source>
        <strain evidence="12 13">FF-238</strain>
    </source>
</reference>
<keyword evidence="8 11" id="KW-1133">Transmembrane helix</keyword>
<dbReference type="EMBL" id="AJYW02000004">
    <property type="protein sequence ID" value="OEE80711.1"/>
    <property type="molecule type" value="Genomic_DNA"/>
</dbReference>
<evidence type="ECO:0000313" key="13">
    <source>
        <dbReference type="Proteomes" id="UP000094165"/>
    </source>
</evidence>
<dbReference type="InterPro" id="IPR023229">
    <property type="entry name" value="T2SS_M_periplasmic_sf"/>
</dbReference>
<comment type="caution">
    <text evidence="12">The sequence shown here is derived from an EMBL/GenBank/DDBJ whole genome shotgun (WGS) entry which is preliminary data.</text>
</comment>
<accession>A0A1E5DAA5</accession>
<evidence type="ECO:0000256" key="6">
    <source>
        <dbReference type="ARBA" id="ARBA00022692"/>
    </source>
</evidence>
<dbReference type="RefSeq" id="WP_017052059.1">
    <property type="nucleotide sequence ID" value="NZ_AJYW02000004.1"/>
</dbReference>
<gene>
    <name evidence="12" type="ORF">A130_09970</name>
</gene>
<dbReference type="Proteomes" id="UP000094165">
    <property type="component" value="Unassembled WGS sequence"/>
</dbReference>
<comment type="function">
    <text evidence="10">Inner membrane component of the type II secretion system required for the energy-dependent secretion of extracellular factors such as proteases and toxins from the periplasm.</text>
</comment>
<sequence>MKNLLSLLQTWWTSISQREQRLVIGCSVLLTIGVIYWGLLQPLNVRAEQAQLRITSEKQLLSWVENKADEIVALRSAGGIKVSNQPLNQIISSSTRGYKIELIRVQPRNEMLQVWIKPVPFNQFLSWIAYLKDQKGVEVEFMDIDRSEKSGVIDVNRLQFKRGN</sequence>
<keyword evidence="4 10" id="KW-1003">Cell membrane</keyword>
<evidence type="ECO:0000256" key="7">
    <source>
        <dbReference type="ARBA" id="ARBA00022927"/>
    </source>
</evidence>
<keyword evidence="7 10" id="KW-0653">Protein transport</keyword>
<evidence type="ECO:0000256" key="5">
    <source>
        <dbReference type="ARBA" id="ARBA00022519"/>
    </source>
</evidence>
<protein>
    <recommendedName>
        <fullName evidence="10">Type II secretion system protein M</fullName>
        <shortName evidence="10">T2SS protein M</shortName>
    </recommendedName>
    <alternativeName>
        <fullName evidence="10">General secretion pathway protein M</fullName>
    </alternativeName>
</protein>
<evidence type="ECO:0000256" key="9">
    <source>
        <dbReference type="ARBA" id="ARBA00023136"/>
    </source>
</evidence>
<dbReference type="Gene3D" id="3.30.1360.100">
    <property type="entry name" value="General secretion pathway protein M, EpsM"/>
    <property type="match status" value="1"/>
</dbReference>
<proteinExistence type="inferred from homology"/>
<dbReference type="SUPFAM" id="SSF103054">
    <property type="entry name" value="General secretion pathway protein M, EpsM"/>
    <property type="match status" value="1"/>
</dbReference>
<dbReference type="PIRSF" id="PIRSF006291">
    <property type="entry name" value="GspM"/>
    <property type="match status" value="1"/>
</dbReference>
<dbReference type="Pfam" id="PF04612">
    <property type="entry name" value="T2SSM"/>
    <property type="match status" value="1"/>
</dbReference>
<comment type="similarity">
    <text evidence="2 10">Belongs to the GSP M family.</text>
</comment>
<feature type="transmembrane region" description="Helical" evidence="11">
    <location>
        <begin position="21"/>
        <end position="39"/>
    </location>
</feature>
<dbReference type="GO" id="GO:0005886">
    <property type="term" value="C:plasma membrane"/>
    <property type="evidence" value="ECO:0007669"/>
    <property type="project" value="UniProtKB-SubCell"/>
</dbReference>
<comment type="subcellular location">
    <subcellularLocation>
        <location evidence="1">Cell inner membrane</location>
        <topology evidence="1">Single-pass membrane protein</topology>
    </subcellularLocation>
</comment>
<keyword evidence="13" id="KW-1185">Reference proteome</keyword>
<organism evidence="12 13">
    <name type="scientific">Vibrio genomosp. F6 str. FF-238</name>
    <dbReference type="NCBI Taxonomy" id="1191298"/>
    <lineage>
        <taxon>Bacteria</taxon>
        <taxon>Pseudomonadati</taxon>
        <taxon>Pseudomonadota</taxon>
        <taxon>Gammaproteobacteria</taxon>
        <taxon>Vibrionales</taxon>
        <taxon>Vibrionaceae</taxon>
        <taxon>Vibrio</taxon>
    </lineage>
</organism>
<keyword evidence="6 11" id="KW-0812">Transmembrane</keyword>
<evidence type="ECO:0000256" key="2">
    <source>
        <dbReference type="ARBA" id="ARBA00010637"/>
    </source>
</evidence>
<keyword evidence="3 10" id="KW-0813">Transport</keyword>
<dbReference type="GO" id="GO:0015627">
    <property type="term" value="C:type II protein secretion system complex"/>
    <property type="evidence" value="ECO:0007669"/>
    <property type="project" value="InterPro"/>
</dbReference>
<dbReference type="GO" id="GO:0015628">
    <property type="term" value="P:protein secretion by the type II secretion system"/>
    <property type="evidence" value="ECO:0007669"/>
    <property type="project" value="InterPro"/>
</dbReference>
<keyword evidence="9 10" id="KW-0472">Membrane</keyword>
<dbReference type="InterPro" id="IPR007690">
    <property type="entry name" value="T2SS_GspM"/>
</dbReference>
<evidence type="ECO:0000313" key="12">
    <source>
        <dbReference type="EMBL" id="OEE80711.1"/>
    </source>
</evidence>
<evidence type="ECO:0000256" key="10">
    <source>
        <dbReference type="PIRNR" id="PIRNR006291"/>
    </source>
</evidence>
<name>A0A1E5DAA5_9VIBR</name>
<evidence type="ECO:0000256" key="11">
    <source>
        <dbReference type="SAM" id="Phobius"/>
    </source>
</evidence>
<keyword evidence="5 10" id="KW-0997">Cell inner membrane</keyword>
<evidence type="ECO:0000256" key="8">
    <source>
        <dbReference type="ARBA" id="ARBA00022989"/>
    </source>
</evidence>
<evidence type="ECO:0000256" key="3">
    <source>
        <dbReference type="ARBA" id="ARBA00022448"/>
    </source>
</evidence>